<dbReference type="InterPro" id="IPR016040">
    <property type="entry name" value="NAD(P)-bd_dom"/>
</dbReference>
<dbReference type="InterPro" id="IPR036291">
    <property type="entry name" value="NAD(P)-bd_dom_sf"/>
</dbReference>
<evidence type="ECO:0000313" key="9">
    <source>
        <dbReference type="EMBL" id="MBD0416000.1"/>
    </source>
</evidence>
<keyword evidence="10" id="KW-1185">Reference proteome</keyword>
<dbReference type="InterPro" id="IPR005888">
    <property type="entry name" value="dTDP_Gluc_deHydtase"/>
</dbReference>
<accession>A0A8J6Q4D7</accession>
<evidence type="ECO:0000259" key="8">
    <source>
        <dbReference type="Pfam" id="PF16363"/>
    </source>
</evidence>
<feature type="domain" description="NAD(P)-binding" evidence="8">
    <location>
        <begin position="4"/>
        <end position="322"/>
    </location>
</feature>
<evidence type="ECO:0000256" key="5">
    <source>
        <dbReference type="ARBA" id="ARBA00023027"/>
    </source>
</evidence>
<dbReference type="AlphaFoldDB" id="A0A8J6Q4D7"/>
<proteinExistence type="inferred from homology"/>
<organism evidence="9 10">
    <name type="scientific">Oryzicola mucosus</name>
    <dbReference type="NCBI Taxonomy" id="2767425"/>
    <lineage>
        <taxon>Bacteria</taxon>
        <taxon>Pseudomonadati</taxon>
        <taxon>Pseudomonadota</taxon>
        <taxon>Alphaproteobacteria</taxon>
        <taxon>Hyphomicrobiales</taxon>
        <taxon>Phyllobacteriaceae</taxon>
        <taxon>Oryzicola</taxon>
    </lineage>
</organism>
<keyword evidence="6 7" id="KW-0456">Lyase</keyword>
<dbReference type="GO" id="GO:0008460">
    <property type="term" value="F:dTDP-glucose 4,6-dehydratase activity"/>
    <property type="evidence" value="ECO:0007669"/>
    <property type="project" value="UniProtKB-EC"/>
</dbReference>
<evidence type="ECO:0000256" key="1">
    <source>
        <dbReference type="ARBA" id="ARBA00001539"/>
    </source>
</evidence>
<evidence type="ECO:0000313" key="10">
    <source>
        <dbReference type="Proteomes" id="UP000643405"/>
    </source>
</evidence>
<evidence type="ECO:0000256" key="6">
    <source>
        <dbReference type="ARBA" id="ARBA00023239"/>
    </source>
</evidence>
<name>A0A8J6Q4D7_9HYPH</name>
<dbReference type="Proteomes" id="UP000643405">
    <property type="component" value="Unassembled WGS sequence"/>
</dbReference>
<dbReference type="NCBIfam" id="TIGR01181">
    <property type="entry name" value="dTDP_gluc_dehyt"/>
    <property type="match status" value="1"/>
</dbReference>
<dbReference type="Gene3D" id="3.40.50.720">
    <property type="entry name" value="NAD(P)-binding Rossmann-like Domain"/>
    <property type="match status" value="1"/>
</dbReference>
<dbReference type="EC" id="4.2.1.46" evidence="4 7"/>
<sequence length="355" mass="39712">MNFLVTGGAGFIGSAVCRHLCSDPANTVVNVDKLTYAGNPASLRQIENYPNYRFVQADIGDTPTILETLRNNEIDVVMHLAAESHVDRSIDGPGEFIETNVVGTFRLLDAALTYWRALAEPAKSRFRFHHISTDEVFGDLPFDSGIFTEETPYAPSSPYSASKAASDHLVRAWHETYGLPVVISNCSNNYGPFHFPEKLIPLVILNALDGKSLPIYGKGANVRDWLFVEDHARALALIATTGKNGESYNVGGRSERTNLDVVRSICAILDKKRPLRTGSYADLITYVNDRPGHDRRYAIDASKIERELGWKPQETFETGLERTIDWYLANEWWWGPLRREKYSGERLGTVTKDVA</sequence>
<comment type="catalytic activity">
    <reaction evidence="1 7">
        <text>dTDP-alpha-D-glucose = dTDP-4-dehydro-6-deoxy-alpha-D-glucose + H2O</text>
        <dbReference type="Rhea" id="RHEA:17221"/>
        <dbReference type="ChEBI" id="CHEBI:15377"/>
        <dbReference type="ChEBI" id="CHEBI:57477"/>
        <dbReference type="ChEBI" id="CHEBI:57649"/>
        <dbReference type="EC" id="4.2.1.46"/>
    </reaction>
</comment>
<evidence type="ECO:0000256" key="7">
    <source>
        <dbReference type="RuleBase" id="RU004473"/>
    </source>
</evidence>
<dbReference type="Gene3D" id="3.90.25.10">
    <property type="entry name" value="UDP-galactose 4-epimerase, domain 1"/>
    <property type="match status" value="1"/>
</dbReference>
<dbReference type="RefSeq" id="WP_188165415.1">
    <property type="nucleotide sequence ID" value="NZ_JACVVX010000004.1"/>
</dbReference>
<reference evidence="9" key="1">
    <citation type="submission" date="2020-09" db="EMBL/GenBank/DDBJ databases">
        <title>Genome seq and assembly of Tianweitania sp.</title>
        <authorList>
            <person name="Chhetri G."/>
        </authorList>
    </citation>
    <scope>NUCLEOTIDE SEQUENCE</scope>
    <source>
        <strain evidence="9">Rool2</strain>
    </source>
</reference>
<gene>
    <name evidence="9" type="primary">rfbB</name>
    <name evidence="9" type="ORF">ICI42_15190</name>
</gene>
<protein>
    <recommendedName>
        <fullName evidence="4 7">dTDP-glucose 4,6-dehydratase</fullName>
        <ecNumber evidence="4 7">4.2.1.46</ecNumber>
    </recommendedName>
</protein>
<evidence type="ECO:0000256" key="4">
    <source>
        <dbReference type="ARBA" id="ARBA00011990"/>
    </source>
</evidence>
<comment type="caution">
    <text evidence="9">The sequence shown here is derived from an EMBL/GenBank/DDBJ whole genome shotgun (WGS) entry which is preliminary data.</text>
</comment>
<dbReference type="Pfam" id="PF16363">
    <property type="entry name" value="GDP_Man_Dehyd"/>
    <property type="match status" value="1"/>
</dbReference>
<comment type="similarity">
    <text evidence="3 7">Belongs to the NAD(P)-dependent epimerase/dehydratase family. dTDP-glucose dehydratase subfamily.</text>
</comment>
<dbReference type="CDD" id="cd05246">
    <property type="entry name" value="dTDP_GD_SDR_e"/>
    <property type="match status" value="1"/>
</dbReference>
<evidence type="ECO:0000256" key="2">
    <source>
        <dbReference type="ARBA" id="ARBA00001911"/>
    </source>
</evidence>
<comment type="cofactor">
    <cofactor evidence="2 7">
        <name>NAD(+)</name>
        <dbReference type="ChEBI" id="CHEBI:57540"/>
    </cofactor>
</comment>
<dbReference type="EMBL" id="JACVVX010000004">
    <property type="protein sequence ID" value="MBD0416000.1"/>
    <property type="molecule type" value="Genomic_DNA"/>
</dbReference>
<keyword evidence="5" id="KW-0520">NAD</keyword>
<dbReference type="GO" id="GO:0009225">
    <property type="term" value="P:nucleotide-sugar metabolic process"/>
    <property type="evidence" value="ECO:0007669"/>
    <property type="project" value="InterPro"/>
</dbReference>
<evidence type="ECO:0000256" key="3">
    <source>
        <dbReference type="ARBA" id="ARBA00008178"/>
    </source>
</evidence>
<dbReference type="SUPFAM" id="SSF51735">
    <property type="entry name" value="NAD(P)-binding Rossmann-fold domains"/>
    <property type="match status" value="1"/>
</dbReference>
<dbReference type="PANTHER" id="PTHR43000">
    <property type="entry name" value="DTDP-D-GLUCOSE 4,6-DEHYDRATASE-RELATED"/>
    <property type="match status" value="1"/>
</dbReference>